<reference evidence="3 4" key="1">
    <citation type="submission" date="2018-02" db="EMBL/GenBank/DDBJ databases">
        <title>Genomic Encyclopedia of Archaeal and Bacterial Type Strains, Phase II (KMG-II): from individual species to whole genera.</title>
        <authorList>
            <person name="Goeker M."/>
        </authorList>
    </citation>
    <scope>NUCLEOTIDE SEQUENCE [LARGE SCALE GENOMIC DNA]</scope>
    <source>
        <strain evidence="3 4">YU 961-1</strain>
    </source>
</reference>
<evidence type="ECO:0000256" key="1">
    <source>
        <dbReference type="SAM" id="MobiDB-lite"/>
    </source>
</evidence>
<feature type="compositionally biased region" description="Basic and acidic residues" evidence="1">
    <location>
        <begin position="24"/>
        <end position="44"/>
    </location>
</feature>
<keyword evidence="2" id="KW-1133">Transmembrane helix</keyword>
<dbReference type="EMBL" id="PTIX01000002">
    <property type="protein sequence ID" value="PPK70098.1"/>
    <property type="molecule type" value="Genomic_DNA"/>
</dbReference>
<dbReference type="AlphaFoldDB" id="A0A2S6GY18"/>
<proteinExistence type="predicted"/>
<gene>
    <name evidence="3" type="ORF">CLV40_1028</name>
</gene>
<feature type="transmembrane region" description="Helical" evidence="2">
    <location>
        <begin position="113"/>
        <end position="132"/>
    </location>
</feature>
<sequence>MTGPTERLPQDHQPDDEVTTVELPRVRQAGDDAVPERAEPEQRRPRSGFWREICGALAIGLCVLALIVLVLQVVAWSKGVPGPGVGVLLGHFAMAAVAVLAQWFADRRRGPEAALAMLVVGIATGVAIWFFWWA</sequence>
<comment type="caution">
    <text evidence="3">The sequence shown here is derived from an EMBL/GenBank/DDBJ whole genome shotgun (WGS) entry which is preliminary data.</text>
</comment>
<keyword evidence="4" id="KW-1185">Reference proteome</keyword>
<evidence type="ECO:0000313" key="3">
    <source>
        <dbReference type="EMBL" id="PPK70098.1"/>
    </source>
</evidence>
<feature type="region of interest" description="Disordered" evidence="1">
    <location>
        <begin position="1"/>
        <end position="45"/>
    </location>
</feature>
<dbReference type="Proteomes" id="UP000239203">
    <property type="component" value="Unassembled WGS sequence"/>
</dbReference>
<dbReference type="RefSeq" id="WP_245931027.1">
    <property type="nucleotide sequence ID" value="NZ_CP154825.1"/>
</dbReference>
<accession>A0A2S6GY18</accession>
<keyword evidence="2" id="KW-0472">Membrane</keyword>
<feature type="transmembrane region" description="Helical" evidence="2">
    <location>
        <begin position="53"/>
        <end position="76"/>
    </location>
</feature>
<evidence type="ECO:0000313" key="4">
    <source>
        <dbReference type="Proteomes" id="UP000239203"/>
    </source>
</evidence>
<evidence type="ECO:0000256" key="2">
    <source>
        <dbReference type="SAM" id="Phobius"/>
    </source>
</evidence>
<keyword evidence="2" id="KW-0812">Transmembrane</keyword>
<name>A0A2S6GY18_9PSEU</name>
<organism evidence="3 4">
    <name type="scientific">Actinokineospora auranticolor</name>
    <dbReference type="NCBI Taxonomy" id="155976"/>
    <lineage>
        <taxon>Bacteria</taxon>
        <taxon>Bacillati</taxon>
        <taxon>Actinomycetota</taxon>
        <taxon>Actinomycetes</taxon>
        <taxon>Pseudonocardiales</taxon>
        <taxon>Pseudonocardiaceae</taxon>
        <taxon>Actinokineospora</taxon>
    </lineage>
</organism>
<feature type="transmembrane region" description="Helical" evidence="2">
    <location>
        <begin position="82"/>
        <end position="101"/>
    </location>
</feature>
<protein>
    <submittedName>
        <fullName evidence="3">Uncharacterized protein</fullName>
    </submittedName>
</protein>